<dbReference type="RefSeq" id="WP_229641141.1">
    <property type="nucleotide sequence ID" value="NZ_JADWDC010000034.1"/>
</dbReference>
<evidence type="ECO:0000313" key="1">
    <source>
        <dbReference type="EMBL" id="MCC0178075.1"/>
    </source>
</evidence>
<comment type="caution">
    <text evidence="1">The sequence shown here is derived from an EMBL/GenBank/DDBJ whole genome shotgun (WGS) entry which is preliminary data.</text>
</comment>
<dbReference type="EMBL" id="JADWDC010000034">
    <property type="protein sequence ID" value="MCC0178075.1"/>
    <property type="molecule type" value="Genomic_DNA"/>
</dbReference>
<dbReference type="AlphaFoldDB" id="A0A964FFR2"/>
<dbReference type="NCBIfam" id="TIGR02436">
    <property type="entry name" value="four helix bundle protein"/>
    <property type="match status" value="1"/>
</dbReference>
<accession>A0A964FFR2</accession>
<dbReference type="Pfam" id="PF05635">
    <property type="entry name" value="23S_rRNA_IVP"/>
    <property type="match status" value="1"/>
</dbReference>
<dbReference type="PANTHER" id="PTHR38471:SF2">
    <property type="entry name" value="FOUR HELIX BUNDLE PROTEIN"/>
    <property type="match status" value="1"/>
</dbReference>
<dbReference type="PANTHER" id="PTHR38471">
    <property type="entry name" value="FOUR HELIX BUNDLE PROTEIN"/>
    <property type="match status" value="1"/>
</dbReference>
<organism evidence="1 2">
    <name type="scientific">Waterburya agarophytonicola KI4</name>
    <dbReference type="NCBI Taxonomy" id="2874699"/>
    <lineage>
        <taxon>Bacteria</taxon>
        <taxon>Bacillati</taxon>
        <taxon>Cyanobacteriota</taxon>
        <taxon>Cyanophyceae</taxon>
        <taxon>Pleurocapsales</taxon>
        <taxon>Hyellaceae</taxon>
        <taxon>Waterburya</taxon>
        <taxon>Waterburya agarophytonicola</taxon>
    </lineage>
</organism>
<name>A0A964FFR2_9CYAN</name>
<dbReference type="InterPro" id="IPR012657">
    <property type="entry name" value="23S_rRNA-intervening_sequence"/>
</dbReference>
<reference evidence="1" key="1">
    <citation type="journal article" date="2021" name="Antonie Van Leeuwenhoek">
        <title>Draft genome and description of Waterburya agarophytonicola gen. nov. sp. nov. (Pleurocapsales, Cyanobacteria): a seaweed symbiont.</title>
        <authorList>
            <person name="Bonthond G."/>
            <person name="Shalygin S."/>
            <person name="Bayer T."/>
            <person name="Weinberger F."/>
        </authorList>
    </citation>
    <scope>NUCLEOTIDE SEQUENCE</scope>
    <source>
        <strain evidence="1">KI4</strain>
    </source>
</reference>
<dbReference type="SUPFAM" id="SSF158446">
    <property type="entry name" value="IVS-encoded protein-like"/>
    <property type="match status" value="1"/>
</dbReference>
<dbReference type="Proteomes" id="UP000729733">
    <property type="component" value="Unassembled WGS sequence"/>
</dbReference>
<gene>
    <name evidence="1" type="ORF">I4641_13905</name>
</gene>
<evidence type="ECO:0000313" key="2">
    <source>
        <dbReference type="Proteomes" id="UP000729733"/>
    </source>
</evidence>
<sequence length="158" mass="18248">MTTNKQKSRTFEDLQVWQEAIALAQKIYQITRESEDLSGDRSLVDQLRRASVSISANVSEGFERQRHSKKEYLRFLSIAKGSAGEVRSLLSVAHAVGYVDFKTFWQLREDALSVSKMLGHHMKQVERRIIATEKKNALAVRHRRSRYRSYPHQQAKAS</sequence>
<protein>
    <submittedName>
        <fullName evidence="1">Four helix bundle protein</fullName>
    </submittedName>
</protein>
<dbReference type="Gene3D" id="1.20.1440.60">
    <property type="entry name" value="23S rRNA-intervening sequence"/>
    <property type="match status" value="1"/>
</dbReference>
<proteinExistence type="predicted"/>
<keyword evidence="2" id="KW-1185">Reference proteome</keyword>
<dbReference type="CDD" id="cd16377">
    <property type="entry name" value="23S_rRNA_IVP_like"/>
    <property type="match status" value="1"/>
</dbReference>
<dbReference type="InterPro" id="IPR036583">
    <property type="entry name" value="23S_rRNA_IVS_sf"/>
</dbReference>